<dbReference type="Pfam" id="PF02985">
    <property type="entry name" value="HEAT"/>
    <property type="match status" value="1"/>
</dbReference>
<dbReference type="InterPro" id="IPR000357">
    <property type="entry name" value="HEAT"/>
</dbReference>
<evidence type="ECO:0000313" key="5">
    <source>
        <dbReference type="Proteomes" id="UP000053611"/>
    </source>
</evidence>
<reference evidence="4 5" key="1">
    <citation type="submission" date="2015-03" db="EMBL/GenBank/DDBJ databases">
        <title>Genomics and transcriptomics of the oil-accumulating basidiomycete yeast T. oleaginosus allow insights into substrate utilization and the diverse evolutionary trajectories of mating systems in fungi.</title>
        <authorList>
            <consortium name="DOE Joint Genome Institute"/>
            <person name="Kourist R."/>
            <person name="Kracht O."/>
            <person name="Bracharz F."/>
            <person name="Lipzen A."/>
            <person name="Nolan M."/>
            <person name="Ohm R."/>
            <person name="Grigoriev I."/>
            <person name="Sun S."/>
            <person name="Heitman J."/>
            <person name="Bruck T."/>
            <person name="Nowrousian M."/>
        </authorList>
    </citation>
    <scope>NUCLEOTIDE SEQUENCE [LARGE SCALE GENOMIC DNA]</scope>
    <source>
        <strain evidence="4 5">IBC0246</strain>
    </source>
</reference>
<feature type="compositionally biased region" description="Low complexity" evidence="3">
    <location>
        <begin position="161"/>
        <end position="173"/>
    </location>
</feature>
<evidence type="ECO:0000256" key="1">
    <source>
        <dbReference type="ARBA" id="ARBA00022737"/>
    </source>
</evidence>
<dbReference type="EMBL" id="KQ087209">
    <property type="protein sequence ID" value="KLT42103.1"/>
    <property type="molecule type" value="Genomic_DNA"/>
</dbReference>
<accession>A0A0J0XM15</accession>
<dbReference type="InterPro" id="IPR016024">
    <property type="entry name" value="ARM-type_fold"/>
</dbReference>
<dbReference type="Proteomes" id="UP000053611">
    <property type="component" value="Unassembled WGS sequence"/>
</dbReference>
<dbReference type="Gene3D" id="1.25.10.10">
    <property type="entry name" value="Leucine-rich Repeat Variant"/>
    <property type="match status" value="1"/>
</dbReference>
<feature type="region of interest" description="Disordered" evidence="3">
    <location>
        <begin position="1621"/>
        <end position="1661"/>
    </location>
</feature>
<organism evidence="4 5">
    <name type="scientific">Cutaneotrichosporon oleaginosum</name>
    <dbReference type="NCBI Taxonomy" id="879819"/>
    <lineage>
        <taxon>Eukaryota</taxon>
        <taxon>Fungi</taxon>
        <taxon>Dikarya</taxon>
        <taxon>Basidiomycota</taxon>
        <taxon>Agaricomycotina</taxon>
        <taxon>Tremellomycetes</taxon>
        <taxon>Trichosporonales</taxon>
        <taxon>Trichosporonaceae</taxon>
        <taxon>Cutaneotrichosporon</taxon>
    </lineage>
</organism>
<dbReference type="SUPFAM" id="SSF48371">
    <property type="entry name" value="ARM repeat"/>
    <property type="match status" value="1"/>
</dbReference>
<feature type="compositionally biased region" description="Polar residues" evidence="3">
    <location>
        <begin position="1644"/>
        <end position="1661"/>
    </location>
</feature>
<dbReference type="PANTHER" id="PTHR10648">
    <property type="entry name" value="SERINE/THREONINE-PROTEIN PHOSPHATASE PP2A 65 KDA REGULATORY SUBUNIT"/>
    <property type="match status" value="1"/>
</dbReference>
<feature type="compositionally biased region" description="Polar residues" evidence="3">
    <location>
        <begin position="306"/>
        <end position="321"/>
    </location>
</feature>
<feature type="compositionally biased region" description="Polar residues" evidence="3">
    <location>
        <begin position="578"/>
        <end position="588"/>
    </location>
</feature>
<feature type="region of interest" description="Disordered" evidence="3">
    <location>
        <begin position="149"/>
        <end position="275"/>
    </location>
</feature>
<proteinExistence type="predicted"/>
<dbReference type="GeneID" id="28988174"/>
<feature type="compositionally biased region" description="Pro residues" evidence="3">
    <location>
        <begin position="1629"/>
        <end position="1642"/>
    </location>
</feature>
<dbReference type="PANTHER" id="PTHR10648:SF1">
    <property type="entry name" value="SERINE_THREONINE-PROTEIN PHOSPHATASE 4 REGULATORY SUBUNIT 1"/>
    <property type="match status" value="1"/>
</dbReference>
<dbReference type="OrthoDB" id="340346at2759"/>
<evidence type="ECO:0000313" key="4">
    <source>
        <dbReference type="EMBL" id="KLT42103.1"/>
    </source>
</evidence>
<evidence type="ECO:0000256" key="2">
    <source>
        <dbReference type="PROSITE-ProRule" id="PRU00103"/>
    </source>
</evidence>
<feature type="compositionally biased region" description="Polar residues" evidence="3">
    <location>
        <begin position="858"/>
        <end position="885"/>
    </location>
</feature>
<feature type="compositionally biased region" description="Polar residues" evidence="3">
    <location>
        <begin position="430"/>
        <end position="442"/>
    </location>
</feature>
<feature type="region of interest" description="Disordered" evidence="3">
    <location>
        <begin position="823"/>
        <end position="898"/>
    </location>
</feature>
<feature type="repeat" description="HEAT" evidence="2">
    <location>
        <begin position="1125"/>
        <end position="1163"/>
    </location>
</feature>
<feature type="region of interest" description="Disordered" evidence="3">
    <location>
        <begin position="566"/>
        <end position="600"/>
    </location>
</feature>
<dbReference type="InterPro" id="IPR011989">
    <property type="entry name" value="ARM-like"/>
</dbReference>
<keyword evidence="5" id="KW-1185">Reference proteome</keyword>
<dbReference type="InterPro" id="IPR021133">
    <property type="entry name" value="HEAT_type_2"/>
</dbReference>
<feature type="region of interest" description="Disordered" evidence="3">
    <location>
        <begin position="1"/>
        <end position="137"/>
    </location>
</feature>
<dbReference type="PROSITE" id="PS50077">
    <property type="entry name" value="HEAT_REPEAT"/>
    <property type="match status" value="1"/>
</dbReference>
<dbReference type="RefSeq" id="XP_018278594.1">
    <property type="nucleotide sequence ID" value="XM_018427571.1"/>
</dbReference>
<dbReference type="InterPro" id="IPR051023">
    <property type="entry name" value="PP2A_Regulatory_Subunit_A"/>
</dbReference>
<name>A0A0J0XM15_9TREE</name>
<feature type="compositionally biased region" description="Polar residues" evidence="3">
    <location>
        <begin position="225"/>
        <end position="234"/>
    </location>
</feature>
<protein>
    <submittedName>
        <fullName evidence="4">ARM repeat-containing protein</fullName>
    </submittedName>
</protein>
<dbReference type="GO" id="GO:0019888">
    <property type="term" value="F:protein phosphatase regulator activity"/>
    <property type="evidence" value="ECO:0007669"/>
    <property type="project" value="TreeGrafter"/>
</dbReference>
<feature type="compositionally biased region" description="Polar residues" evidence="3">
    <location>
        <begin position="42"/>
        <end position="51"/>
    </location>
</feature>
<feature type="compositionally biased region" description="Low complexity" evidence="3">
    <location>
        <begin position="376"/>
        <end position="390"/>
    </location>
</feature>
<dbReference type="STRING" id="879819.A0A0J0XM15"/>
<dbReference type="GO" id="GO:0005737">
    <property type="term" value="C:cytoplasm"/>
    <property type="evidence" value="ECO:0007669"/>
    <property type="project" value="TreeGrafter"/>
</dbReference>
<keyword evidence="1" id="KW-0677">Repeat</keyword>
<feature type="compositionally biased region" description="Pro residues" evidence="3">
    <location>
        <begin position="20"/>
        <end position="31"/>
    </location>
</feature>
<sequence>MASREDADDPLDRGPRPTAASPPPSSRPRPPMLETTQRRPSRTSATPTPDQTRGHHRRHSSLTSPPPPPEDFNPPADFTPTDCALQGIQSPSTPTVIQPATSSPSQSLGSSARSADDTAVPPLSAGSRQSAPTAVETFLQRPQIRVIQRLSQESVHKSSHSSRSSSNDGSDSSEVLAARRDELMSQLLTGEHEADHIRRLSGESLTPTRRGSTPPPIDCPVEVNIISSTPSHSSPRLMGDALHQPPTEEFNRRPSIESSSADNGDDDGVHAWDSVWPAPNAQSVVNFPPQPPVVSRFPSAPVSPYVTPSFSPAVVQTTRRLSSSPPHSPMPRMFGESPVCAVDRSSSGSNQRVPQAPRPGPTASSQHSSRSDRSSSRSPTTSPRLAPSTSHTPPDSGNEGQLPAAPGSPGGGSRSRSRVAASGSPGPARPQTSPSLPPTTNNGRRSRGGERSCSFINQFPELAPPFISGKELSSTSHLPRRLSETAIIRRPDASLTLDSDLAMSAVHPSIVLPGQDTQGALSAAAAFRSPTAIRPNGPRRARSAQEALDTRARLSSGLAITVAASEEKNEAGDEASESLPQEQNSPAISSPPPPERISFDSPAYAAYENAIEDDADDEGPVELSKLEYGRSSHRACLLDDTPLPVPTEDPPTQHLPLPGGLVDEGDLLPRDVAPQIEADVTFDDDGLSTLERIFLLCRSEYSFHRAYAARVLGDLLGDVDPCESVEYVLPLVTGFSLDEDESVKEAFAADLHRILWYFFTTCQVVANAEQPVNYEPPVVTQKDEDPENMPESVFQLDHVIKTPGSEMPRDKFEAMFATAAAAQSESVYGPQATETHQATDGGSTPEEDPDPVRPSEGASRTQSTDTAHSASHMTDTETTAPTSVSMAHLDDDDVPKRPILTNESDKLWHSEYEVVEAPAITVDFFRPMLGTLLLSHNPAVADPVRAGIVAIISRLRGHGPVTPETWGSMSESESEDRLQTFLSQTGPHSHVIRTFGSTVKDMIEQELLHGLVLGMGMLSTEVPESLFDNSVEVVGDDDEEYTIDRVRDEALFRQQMIHEAALGRALSLSLIGSVSEMYSPCEVETYGFVDEVIRGLDGDVNTRAEAAVAMAAVIKAAPDESIERLLPVFELYANDEDDQVRQAACVCLAPLCKRIPLDAARRHFAVQAMKTFMASGDNVRYAALEVLGEVIFTFDADPEGPPTELITIYCDDRESEGKDSDWDVVASYNFPGVCLTLGSTRWHELRGLFKRIIERGGERVFRTVAAFLHELAHILNPDQVAEDILPVYRLCLKQDDDVRERIFEHIDVLICRLPPALGWQSFLRLSDSWKEDQLGGWRAREQLALHIPSFLETFREHDEVALVLHMMRSALLDKFAAVRDAATYAIPKTYDIVQRSHCSASTFYEMLLELSHSPRYRQRLTFVRCLREFMRPPPNKRAFEEFFMPALMRLASDIIDVRLGLAQAIADLFILGAFYGDKTLPVPAMIQRIVNILVEDESSDVRDALKEVGADRWAQTDASVTAEDAFGSAARNTDDVEHLTNRVVDALTVDTLDAESRMAAPHNRAAIASPMISDNHSEAFTSSSSDPFEASFARAQASGRTSKRSSADEILAAAQRAVTLPEGLEGSPPLSPGLPISIPPPFGLTSSVENSPPRMNSASPL</sequence>
<feature type="region of interest" description="Disordered" evidence="3">
    <location>
        <begin position="297"/>
        <end position="451"/>
    </location>
</feature>
<feature type="compositionally biased region" description="Polar residues" evidence="3">
    <location>
        <begin position="832"/>
        <end position="842"/>
    </location>
</feature>
<feature type="compositionally biased region" description="Basic and acidic residues" evidence="3">
    <location>
        <begin position="190"/>
        <end position="201"/>
    </location>
</feature>
<feature type="compositionally biased region" description="Polar residues" evidence="3">
    <location>
        <begin position="87"/>
        <end position="113"/>
    </location>
</feature>
<feature type="compositionally biased region" description="Polar residues" evidence="3">
    <location>
        <begin position="344"/>
        <end position="353"/>
    </location>
</feature>
<gene>
    <name evidence="4" type="ORF">CC85DRAFT_99293</name>
</gene>
<evidence type="ECO:0000256" key="3">
    <source>
        <dbReference type="SAM" id="MobiDB-lite"/>
    </source>
</evidence>